<dbReference type="Pfam" id="PF25240">
    <property type="entry name" value="PUB2_N"/>
    <property type="match status" value="1"/>
</dbReference>
<dbReference type="PANTHER" id="PTHR34427">
    <property type="entry name" value="DUF4283 DOMAIN PROTEIN"/>
    <property type="match status" value="1"/>
</dbReference>
<name>A0A438KR34_VITVI</name>
<reference evidence="2 3" key="1">
    <citation type="journal article" date="2018" name="PLoS Genet.">
        <title>Population sequencing reveals clonal diversity and ancestral inbreeding in the grapevine cultivar Chardonnay.</title>
        <authorList>
            <person name="Roach M.J."/>
            <person name="Johnson D.L."/>
            <person name="Bohlmann J."/>
            <person name="van Vuuren H.J."/>
            <person name="Jones S.J."/>
            <person name="Pretorius I.S."/>
            <person name="Schmidt S.A."/>
            <person name="Borneman A.R."/>
        </authorList>
    </citation>
    <scope>NUCLEOTIDE SEQUENCE [LARGE SCALE GENOMIC DNA]</scope>
    <source>
        <strain evidence="3">cv. Chardonnay</strain>
        <tissue evidence="2">Leaf</tissue>
    </source>
</reference>
<evidence type="ECO:0000259" key="1">
    <source>
        <dbReference type="Pfam" id="PF25240"/>
    </source>
</evidence>
<evidence type="ECO:0000313" key="3">
    <source>
        <dbReference type="Proteomes" id="UP000288805"/>
    </source>
</evidence>
<dbReference type="PANTHER" id="PTHR34427:SF5">
    <property type="entry name" value="DUF4283 DOMAIN-CONTAINING PROTEIN"/>
    <property type="match status" value="1"/>
</dbReference>
<feature type="domain" description="PUB2-4-like N-terminal" evidence="1">
    <location>
        <begin position="126"/>
        <end position="290"/>
    </location>
</feature>
<dbReference type="InterPro" id="IPR057314">
    <property type="entry name" value="PUB2-4-like_N"/>
</dbReference>
<dbReference type="EMBL" id="QGNW01000001">
    <property type="protein sequence ID" value="RVX23663.1"/>
    <property type="molecule type" value="Genomic_DNA"/>
</dbReference>
<proteinExistence type="predicted"/>
<organism evidence="2 3">
    <name type="scientific">Vitis vinifera</name>
    <name type="common">Grape</name>
    <dbReference type="NCBI Taxonomy" id="29760"/>
    <lineage>
        <taxon>Eukaryota</taxon>
        <taxon>Viridiplantae</taxon>
        <taxon>Streptophyta</taxon>
        <taxon>Embryophyta</taxon>
        <taxon>Tracheophyta</taxon>
        <taxon>Spermatophyta</taxon>
        <taxon>Magnoliopsida</taxon>
        <taxon>eudicotyledons</taxon>
        <taxon>Gunneridae</taxon>
        <taxon>Pentapetalae</taxon>
        <taxon>rosids</taxon>
        <taxon>Vitales</taxon>
        <taxon>Vitaceae</taxon>
        <taxon>Viteae</taxon>
        <taxon>Vitis</taxon>
    </lineage>
</organism>
<accession>A0A438KR34</accession>
<sequence>MFKEKPLHLEKWGPEAGRLRKGVHAKEVWVTVVGLSLHLWSREVFKKLGNCCGVFVAMDEDTAHFSQLQWAKVLVKADGRVLPNLLQVVDDLTCFAIQLWYCLGSHRYGCIDFVTLQVLDHFGLMEISLLKRLLNKISSFFLLSSHDNVDSEPVRKYYQKIEEILKLLKPILSTIIDSEIASDELLNKAFEELGRSVDDLQELFENCHPLMSKVYFWSGFNESHNMMVDVMEVVVINKLPSVLQIELSISKIRTSGLEIFQQLKSSHQCLPDELSSASLETCIQKVKHMGYEQTSTILQEAIRNQVQGAGSSSESLMKLADCLSLRSNQELLIEAVALEKLKENAEQAEKN</sequence>
<evidence type="ECO:0000313" key="2">
    <source>
        <dbReference type="EMBL" id="RVX23663.1"/>
    </source>
</evidence>
<comment type="caution">
    <text evidence="2">The sequence shown here is derived from an EMBL/GenBank/DDBJ whole genome shotgun (WGS) entry which is preliminary data.</text>
</comment>
<dbReference type="AlphaFoldDB" id="A0A438KR34"/>
<gene>
    <name evidence="2" type="primary">PUB4_12</name>
    <name evidence="2" type="ORF">CK203_000848</name>
</gene>
<dbReference type="Proteomes" id="UP000288805">
    <property type="component" value="Unassembled WGS sequence"/>
</dbReference>
<protein>
    <submittedName>
        <fullName evidence="2">U-box domain-containing protein 4</fullName>
    </submittedName>
</protein>